<feature type="transmembrane region" description="Helical" evidence="1">
    <location>
        <begin position="128"/>
        <end position="145"/>
    </location>
</feature>
<keyword evidence="3" id="KW-1185">Reference proteome</keyword>
<name>M7XIL4_9BACT</name>
<feature type="transmembrane region" description="Helical" evidence="1">
    <location>
        <begin position="97"/>
        <end position="116"/>
    </location>
</feature>
<comment type="caution">
    <text evidence="2">The sequence shown here is derived from an EMBL/GenBank/DDBJ whole genome shotgun (WGS) entry which is preliminary data.</text>
</comment>
<keyword evidence="1" id="KW-0472">Membrane</keyword>
<feature type="transmembrane region" description="Helical" evidence="1">
    <location>
        <begin position="157"/>
        <end position="177"/>
    </location>
</feature>
<dbReference type="AlphaFoldDB" id="M7XIL4"/>
<evidence type="ECO:0000256" key="1">
    <source>
        <dbReference type="SAM" id="Phobius"/>
    </source>
</evidence>
<evidence type="ECO:0000313" key="3">
    <source>
        <dbReference type="Proteomes" id="UP000010953"/>
    </source>
</evidence>
<protein>
    <submittedName>
        <fullName evidence="2">Prenyltransferase</fullName>
    </submittedName>
</protein>
<evidence type="ECO:0000313" key="2">
    <source>
        <dbReference type="EMBL" id="EMS34363.1"/>
    </source>
</evidence>
<dbReference type="EMBL" id="AMZY02000006">
    <property type="protein sequence ID" value="EMS34363.1"/>
    <property type="molecule type" value="Genomic_DNA"/>
</dbReference>
<keyword evidence="1" id="KW-1133">Transmembrane helix</keyword>
<dbReference type="InParanoid" id="M7XIL4"/>
<keyword evidence="1" id="KW-0812">Transmembrane</keyword>
<reference evidence="2" key="1">
    <citation type="submission" date="2013-01" db="EMBL/GenBank/DDBJ databases">
        <title>Genome assembly of Mariniradius saccharolyticus AK6.</title>
        <authorList>
            <person name="Vaidya B."/>
            <person name="Khatri I."/>
            <person name="Tanuku N.R.S."/>
            <person name="Subramanian S."/>
            <person name="Pinnaka A."/>
        </authorList>
    </citation>
    <scope>NUCLEOTIDE SEQUENCE [LARGE SCALE GENOMIC DNA]</scope>
    <source>
        <strain evidence="2">AK6</strain>
    </source>
</reference>
<proteinExistence type="predicted"/>
<dbReference type="STRING" id="1239962.C943_03582"/>
<feature type="transmembrane region" description="Helical" evidence="1">
    <location>
        <begin position="71"/>
        <end position="91"/>
    </location>
</feature>
<dbReference type="GO" id="GO:0016740">
    <property type="term" value="F:transferase activity"/>
    <property type="evidence" value="ECO:0007669"/>
    <property type="project" value="UniProtKB-KW"/>
</dbReference>
<feature type="transmembrane region" description="Helical" evidence="1">
    <location>
        <begin position="30"/>
        <end position="50"/>
    </location>
</feature>
<sequence length="271" mass="30474">MINFLSLDVVLAAMGGMYFFASFLEVEVPISVYLGLGLVVWGIYMLDHLLDARALNNTDEEPRRSFFLRHYKIIWLSLGLCAAMALILVGFDQTLQGFVPYAGALAGLVAGTSLLGKYAGRFGAWTKEILIALVYVAGISIFPIWQKGFELLPAYVFLYLFGFFLLALINLWILSLWDRESDARHGFRSIASVANIVHLERGIVVLAITVNLLFFASLMLQPSFYHMHALVILLISHIHMVVFLNSKRDTQLKRQILEASFLITWVLLLLG</sequence>
<feature type="transmembrane region" description="Helical" evidence="1">
    <location>
        <begin position="225"/>
        <end position="244"/>
    </location>
</feature>
<feature type="transmembrane region" description="Helical" evidence="1">
    <location>
        <begin position="198"/>
        <end position="219"/>
    </location>
</feature>
<dbReference type="OrthoDB" id="976812at2"/>
<organism evidence="2 3">
    <name type="scientific">Mariniradius saccharolyticus AK6</name>
    <dbReference type="NCBI Taxonomy" id="1239962"/>
    <lineage>
        <taxon>Bacteria</taxon>
        <taxon>Pseudomonadati</taxon>
        <taxon>Bacteroidota</taxon>
        <taxon>Cytophagia</taxon>
        <taxon>Cytophagales</taxon>
        <taxon>Cyclobacteriaceae</taxon>
        <taxon>Mariniradius</taxon>
    </lineage>
</organism>
<accession>M7XIL4</accession>
<feature type="transmembrane region" description="Helical" evidence="1">
    <location>
        <begin position="7"/>
        <end position="24"/>
    </location>
</feature>
<dbReference type="Proteomes" id="UP000010953">
    <property type="component" value="Unassembled WGS sequence"/>
</dbReference>
<gene>
    <name evidence="2" type="ORF">C943_03582</name>
</gene>